<dbReference type="EMBL" id="JBANRG010000020">
    <property type="protein sequence ID" value="KAK7457133.1"/>
    <property type="molecule type" value="Genomic_DNA"/>
</dbReference>
<dbReference type="Gene3D" id="1.10.510.10">
    <property type="entry name" value="Transferase(Phosphotransferase) domain 1"/>
    <property type="match status" value="1"/>
</dbReference>
<dbReference type="InterPro" id="IPR051681">
    <property type="entry name" value="Ser/Thr_Kinases-Pseudokinases"/>
</dbReference>
<dbReference type="PANTHER" id="PTHR44329">
    <property type="entry name" value="SERINE/THREONINE-PROTEIN KINASE TNNI3K-RELATED"/>
    <property type="match status" value="1"/>
</dbReference>
<dbReference type="InterPro" id="IPR000719">
    <property type="entry name" value="Prot_kinase_dom"/>
</dbReference>
<dbReference type="InterPro" id="IPR001245">
    <property type="entry name" value="Ser-Thr/Tyr_kinase_cat_dom"/>
</dbReference>
<feature type="compositionally biased region" description="Low complexity" evidence="1">
    <location>
        <begin position="158"/>
        <end position="175"/>
    </location>
</feature>
<feature type="compositionally biased region" description="Low complexity" evidence="1">
    <location>
        <begin position="59"/>
        <end position="70"/>
    </location>
</feature>
<dbReference type="InterPro" id="IPR011009">
    <property type="entry name" value="Kinase-like_dom_sf"/>
</dbReference>
<proteinExistence type="predicted"/>
<sequence length="503" mass="55574">MPMPRSVISNFAIDAGSHESEDSQHNTYTASSSQKDGPSSLRFSPPTAQFPDTIRVTLSTPPNDSTSPDPQQCQSITTHSGSSEHHTALYPGNTDNNRNNLPLPTHVVRTIRQGLPQLSIPNTNENPTSSTLSVVANSKLAGDRLPDLVRSHHHHGSESSISTTPSPETPASLSSPIVGVVDLTKHVKTTSNEPEFHGGYSDIYCGEWEREFDPPETENKPGAQLDDHKVHSNNSLVRQTETIEVAIKLLRVLSSSGYDEVKARKRLNREVYVWHRLEHPNIVTFLGTSYHMSGRPSLVLPWFRNGCAPEYLRRNPDADRLKLILDISHGLQYLHSDTTKPPIVHGDLKGNNILITDDGRATLSDFGLAKVIEEICSPQPPEYIATLSDTGVGPIRWQAPELLKDDTSHPQMPGDIWSFGCTNYELLTGNIPYHFRARDPSVIQDIRDGIPPPGVEENSNNCGDEGIWDLMNDCWIARPEDRIKITDAVSRLELICGANSKPS</sequence>
<feature type="domain" description="Protein kinase" evidence="2">
    <location>
        <begin position="189"/>
        <end position="495"/>
    </location>
</feature>
<keyword evidence="4" id="KW-1185">Reference proteome</keyword>
<evidence type="ECO:0000313" key="4">
    <source>
        <dbReference type="Proteomes" id="UP001498398"/>
    </source>
</evidence>
<dbReference type="PROSITE" id="PS50011">
    <property type="entry name" value="PROTEIN_KINASE_DOM"/>
    <property type="match status" value="1"/>
</dbReference>
<name>A0ABR1JFR1_9AGAR</name>
<reference evidence="3 4" key="1">
    <citation type="submission" date="2024-01" db="EMBL/GenBank/DDBJ databases">
        <title>A draft genome for the cacao thread blight pathogen Marasmiellus scandens.</title>
        <authorList>
            <person name="Baruah I.K."/>
            <person name="Leung J."/>
            <person name="Bukari Y."/>
            <person name="Amoako-Attah I."/>
            <person name="Meinhardt L.W."/>
            <person name="Bailey B.A."/>
            <person name="Cohen S.P."/>
        </authorList>
    </citation>
    <scope>NUCLEOTIDE SEQUENCE [LARGE SCALE GENOMIC DNA]</scope>
    <source>
        <strain evidence="3 4">GH-19</strain>
    </source>
</reference>
<organism evidence="3 4">
    <name type="scientific">Marasmiellus scandens</name>
    <dbReference type="NCBI Taxonomy" id="2682957"/>
    <lineage>
        <taxon>Eukaryota</taxon>
        <taxon>Fungi</taxon>
        <taxon>Dikarya</taxon>
        <taxon>Basidiomycota</taxon>
        <taxon>Agaricomycotina</taxon>
        <taxon>Agaricomycetes</taxon>
        <taxon>Agaricomycetidae</taxon>
        <taxon>Agaricales</taxon>
        <taxon>Marasmiineae</taxon>
        <taxon>Omphalotaceae</taxon>
        <taxon>Marasmiellus</taxon>
    </lineage>
</organism>
<feature type="compositionally biased region" description="Polar residues" evidence="1">
    <location>
        <begin position="25"/>
        <end position="37"/>
    </location>
</feature>
<accession>A0ABR1JFR1</accession>
<dbReference type="PANTHER" id="PTHR44329:SF214">
    <property type="entry name" value="PROTEIN KINASE DOMAIN-CONTAINING PROTEIN"/>
    <property type="match status" value="1"/>
</dbReference>
<protein>
    <recommendedName>
        <fullName evidence="2">Protein kinase domain-containing protein</fullName>
    </recommendedName>
</protein>
<gene>
    <name evidence="3" type="ORF">VKT23_010433</name>
</gene>
<feature type="region of interest" description="Disordered" evidence="1">
    <location>
        <begin position="149"/>
        <end position="175"/>
    </location>
</feature>
<comment type="caution">
    <text evidence="3">The sequence shown here is derived from an EMBL/GenBank/DDBJ whole genome shotgun (WGS) entry which is preliminary data.</text>
</comment>
<feature type="region of interest" description="Disordered" evidence="1">
    <location>
        <begin position="1"/>
        <end position="99"/>
    </location>
</feature>
<dbReference type="Proteomes" id="UP001498398">
    <property type="component" value="Unassembled WGS sequence"/>
</dbReference>
<dbReference type="PROSITE" id="PS00108">
    <property type="entry name" value="PROTEIN_KINASE_ST"/>
    <property type="match status" value="1"/>
</dbReference>
<dbReference type="SUPFAM" id="SSF56112">
    <property type="entry name" value="Protein kinase-like (PK-like)"/>
    <property type="match status" value="1"/>
</dbReference>
<dbReference type="SMART" id="SM00220">
    <property type="entry name" value="S_TKc"/>
    <property type="match status" value="1"/>
</dbReference>
<evidence type="ECO:0000313" key="3">
    <source>
        <dbReference type="EMBL" id="KAK7457133.1"/>
    </source>
</evidence>
<evidence type="ECO:0000256" key="1">
    <source>
        <dbReference type="SAM" id="MobiDB-lite"/>
    </source>
</evidence>
<dbReference type="Pfam" id="PF07714">
    <property type="entry name" value="PK_Tyr_Ser-Thr"/>
    <property type="match status" value="1"/>
</dbReference>
<evidence type="ECO:0000259" key="2">
    <source>
        <dbReference type="PROSITE" id="PS50011"/>
    </source>
</evidence>
<dbReference type="InterPro" id="IPR008271">
    <property type="entry name" value="Ser/Thr_kinase_AS"/>
</dbReference>
<feature type="compositionally biased region" description="Polar residues" evidence="1">
    <location>
        <begin position="71"/>
        <end position="81"/>
    </location>
</feature>